<evidence type="ECO:0000313" key="1">
    <source>
        <dbReference type="EMBL" id="CAF1849573.1"/>
    </source>
</evidence>
<dbReference type="AlphaFoldDB" id="A0A816JXU9"/>
<dbReference type="Proteomes" id="UP001295469">
    <property type="component" value="Chromosome C04"/>
</dbReference>
<gene>
    <name evidence="1" type="ORF">DARMORV10_C04P35190.1</name>
</gene>
<dbReference type="EMBL" id="HG994368">
    <property type="protein sequence ID" value="CAF1849573.1"/>
    <property type="molecule type" value="Genomic_DNA"/>
</dbReference>
<reference evidence="1" key="1">
    <citation type="submission" date="2021-01" db="EMBL/GenBank/DDBJ databases">
        <authorList>
            <consortium name="Genoscope - CEA"/>
            <person name="William W."/>
        </authorList>
    </citation>
    <scope>NUCLEOTIDE SEQUENCE</scope>
</reference>
<name>A0A816JXU9_BRANA</name>
<organism evidence="1">
    <name type="scientific">Brassica napus</name>
    <name type="common">Rape</name>
    <dbReference type="NCBI Taxonomy" id="3708"/>
    <lineage>
        <taxon>Eukaryota</taxon>
        <taxon>Viridiplantae</taxon>
        <taxon>Streptophyta</taxon>
        <taxon>Embryophyta</taxon>
        <taxon>Tracheophyta</taxon>
        <taxon>Spermatophyta</taxon>
        <taxon>Magnoliopsida</taxon>
        <taxon>eudicotyledons</taxon>
        <taxon>Gunneridae</taxon>
        <taxon>Pentapetalae</taxon>
        <taxon>rosids</taxon>
        <taxon>malvids</taxon>
        <taxon>Brassicales</taxon>
        <taxon>Brassicaceae</taxon>
        <taxon>Brassiceae</taxon>
        <taxon>Brassica</taxon>
    </lineage>
</organism>
<proteinExistence type="predicted"/>
<protein>
    <submittedName>
        <fullName evidence="1">(rape) hypothetical protein</fullName>
    </submittedName>
</protein>
<accession>A0A816JXU9</accession>
<sequence>MLSLSPMCYQQRFSHGRKQSRTVTVRLVVYAPFILHGMETPPRNLRLHPPELTCPLLIIS</sequence>